<keyword evidence="2" id="KW-1185">Reference proteome</keyword>
<dbReference type="InterPro" id="IPR012337">
    <property type="entry name" value="RNaseH-like_sf"/>
</dbReference>
<name>A0A1W1ULQ3_9DEIO</name>
<gene>
    <name evidence="1" type="ORF">SAMN00790413_04813</name>
</gene>
<dbReference type="SUPFAM" id="SSF53098">
    <property type="entry name" value="Ribonuclease H-like"/>
    <property type="match status" value="1"/>
</dbReference>
<evidence type="ECO:0000313" key="2">
    <source>
        <dbReference type="Proteomes" id="UP000192582"/>
    </source>
</evidence>
<accession>A0A1W1ULQ3</accession>
<organism evidence="1 2">
    <name type="scientific">Deinococcus hopiensis KR-140</name>
    <dbReference type="NCBI Taxonomy" id="695939"/>
    <lineage>
        <taxon>Bacteria</taxon>
        <taxon>Thermotogati</taxon>
        <taxon>Deinococcota</taxon>
        <taxon>Deinococci</taxon>
        <taxon>Deinococcales</taxon>
        <taxon>Deinococcaceae</taxon>
        <taxon>Deinococcus</taxon>
    </lineage>
</organism>
<dbReference type="AlphaFoldDB" id="A0A1W1ULQ3"/>
<dbReference type="Proteomes" id="UP000192582">
    <property type="component" value="Unassembled WGS sequence"/>
</dbReference>
<evidence type="ECO:0008006" key="3">
    <source>
        <dbReference type="Google" id="ProtNLM"/>
    </source>
</evidence>
<evidence type="ECO:0000313" key="1">
    <source>
        <dbReference type="EMBL" id="SMB82012.1"/>
    </source>
</evidence>
<dbReference type="EMBL" id="FWWU01000005">
    <property type="protein sequence ID" value="SMB82012.1"/>
    <property type="molecule type" value="Genomic_DNA"/>
</dbReference>
<sequence>MWASCRGFHTLLCGALFVVSRAQYAQSYERRFLRALSSTTSPWRSIYQHVLRVALKDWDDARITLALDTTLLFKRWCVIGVSLVDRGRALPLAWRVLRHGSSMVSNKEIYPVLARVQCLPTHLSQVEDALHPCRPRIFRPSVDGRFLCLRLALEHLRQRAGVPLRCCWALPWRVPRAVKSTWSLGRAARRLHHSAALWTREYRRDLAVWPERPWFIAHDEPCSTRTFAEYHQRTQIEEGFLDLKSAVLNLEDTRLGQTHQLERLLFVMGPAYVMLLSEGTAVVAVRERRTVDTHWQRGLSYAQLGCRAIRRALMERSPFLQRLRLSPNPDPQPSRRRCSPLRWHLIQGFS</sequence>
<reference evidence="1 2" key="1">
    <citation type="submission" date="2017-04" db="EMBL/GenBank/DDBJ databases">
        <authorList>
            <person name="Afonso C.L."/>
            <person name="Miller P.J."/>
            <person name="Scott M.A."/>
            <person name="Spackman E."/>
            <person name="Goraichik I."/>
            <person name="Dimitrov K.M."/>
            <person name="Suarez D.L."/>
            <person name="Swayne D.E."/>
        </authorList>
    </citation>
    <scope>NUCLEOTIDE SEQUENCE [LARGE SCALE GENOMIC DNA]</scope>
    <source>
        <strain evidence="1 2">KR-140</strain>
    </source>
</reference>
<proteinExistence type="predicted"/>
<protein>
    <recommendedName>
        <fullName evidence="3">Transposase DDE domain-containing protein</fullName>
    </recommendedName>
</protein>